<evidence type="ECO:0000313" key="10">
    <source>
        <dbReference type="Proteomes" id="UP000244896"/>
    </source>
</evidence>
<dbReference type="CDD" id="cd16321">
    <property type="entry name" value="MraZ_C"/>
    <property type="match status" value="1"/>
</dbReference>
<comment type="subcellular location">
    <subcellularLocation>
        <location evidence="7">Cytoplasm</location>
        <location evidence="7">Nucleoid</location>
    </subcellularLocation>
</comment>
<dbReference type="Gene3D" id="3.40.1550.20">
    <property type="entry name" value="Transcriptional regulator MraZ domain"/>
    <property type="match status" value="1"/>
</dbReference>
<dbReference type="GO" id="GO:2000143">
    <property type="term" value="P:negative regulation of DNA-templated transcription initiation"/>
    <property type="evidence" value="ECO:0007669"/>
    <property type="project" value="TreeGrafter"/>
</dbReference>
<proteinExistence type="inferred from homology"/>
<evidence type="ECO:0000256" key="6">
    <source>
        <dbReference type="ARBA" id="ARBA00023163"/>
    </source>
</evidence>
<dbReference type="OrthoDB" id="9807753at2"/>
<keyword evidence="3" id="KW-0677">Repeat</keyword>
<evidence type="ECO:0000259" key="8">
    <source>
        <dbReference type="PROSITE" id="PS51740"/>
    </source>
</evidence>
<evidence type="ECO:0000256" key="1">
    <source>
        <dbReference type="ARBA" id="ARBA00013860"/>
    </source>
</evidence>
<name>A0A2U8DZC5_9BACT</name>
<protein>
    <recommendedName>
        <fullName evidence="1 7">Transcriptional regulator MraZ</fullName>
    </recommendedName>
</protein>
<gene>
    <name evidence="7" type="primary">mraZ</name>
    <name evidence="9" type="ORF">CKA38_00680</name>
</gene>
<dbReference type="HAMAP" id="MF_01008">
    <property type="entry name" value="MraZ"/>
    <property type="match status" value="1"/>
</dbReference>
<evidence type="ECO:0000313" key="9">
    <source>
        <dbReference type="EMBL" id="AWI07970.1"/>
    </source>
</evidence>
<dbReference type="GO" id="GO:0005737">
    <property type="term" value="C:cytoplasm"/>
    <property type="evidence" value="ECO:0007669"/>
    <property type="project" value="UniProtKB-UniRule"/>
</dbReference>
<dbReference type="PANTHER" id="PTHR34701:SF1">
    <property type="entry name" value="TRANSCRIPTIONAL REGULATOR MRAZ"/>
    <property type="match status" value="1"/>
</dbReference>
<evidence type="ECO:0000256" key="2">
    <source>
        <dbReference type="ARBA" id="ARBA00022490"/>
    </source>
</evidence>
<dbReference type="CDD" id="cd16320">
    <property type="entry name" value="MraZ_N"/>
    <property type="match status" value="1"/>
</dbReference>
<dbReference type="GO" id="GO:0009295">
    <property type="term" value="C:nucleoid"/>
    <property type="evidence" value="ECO:0007669"/>
    <property type="project" value="UniProtKB-SubCell"/>
</dbReference>
<dbReference type="PANTHER" id="PTHR34701">
    <property type="entry name" value="TRANSCRIPTIONAL REGULATOR MRAZ"/>
    <property type="match status" value="1"/>
</dbReference>
<evidence type="ECO:0000256" key="3">
    <source>
        <dbReference type="ARBA" id="ARBA00022737"/>
    </source>
</evidence>
<dbReference type="GO" id="GO:0000976">
    <property type="term" value="F:transcription cis-regulatory region binding"/>
    <property type="evidence" value="ECO:0007669"/>
    <property type="project" value="TreeGrafter"/>
</dbReference>
<dbReference type="Proteomes" id="UP000244896">
    <property type="component" value="Chromosome"/>
</dbReference>
<evidence type="ECO:0000256" key="5">
    <source>
        <dbReference type="ARBA" id="ARBA00023125"/>
    </source>
</evidence>
<keyword evidence="4 7" id="KW-0805">Transcription regulation</keyword>
<dbReference type="PROSITE" id="PS51740">
    <property type="entry name" value="SPOVT_ABRB"/>
    <property type="match status" value="2"/>
</dbReference>
<dbReference type="GO" id="GO:0003700">
    <property type="term" value="F:DNA-binding transcription factor activity"/>
    <property type="evidence" value="ECO:0007669"/>
    <property type="project" value="UniProtKB-UniRule"/>
</dbReference>
<dbReference type="KEGG" id="elut:CKA38_00680"/>
<dbReference type="Pfam" id="PF02381">
    <property type="entry name" value="MraZ"/>
    <property type="match status" value="1"/>
</dbReference>
<dbReference type="InterPro" id="IPR020603">
    <property type="entry name" value="MraZ_dom"/>
</dbReference>
<dbReference type="EMBL" id="CP023004">
    <property type="protein sequence ID" value="AWI07970.1"/>
    <property type="molecule type" value="Genomic_DNA"/>
</dbReference>
<keyword evidence="5 7" id="KW-0238">DNA-binding</keyword>
<dbReference type="RefSeq" id="WP_108823778.1">
    <property type="nucleotide sequence ID" value="NZ_CP023004.1"/>
</dbReference>
<accession>A0A2U8DZC5</accession>
<feature type="domain" description="SpoVT-AbrB" evidence="8">
    <location>
        <begin position="12"/>
        <end position="59"/>
    </location>
</feature>
<reference evidence="9 10" key="1">
    <citation type="journal article" date="2018" name="Syst. Appl. Microbiol.">
        <title>Ereboglobus luteus gen. nov. sp. nov. from cockroach guts, and new insights into the oxygen relationship of the genera Opitutus and Didymococcus (Verrucomicrobia: Opitutaceae).</title>
        <authorList>
            <person name="Tegtmeier D."/>
            <person name="Belitz A."/>
            <person name="Radek R."/>
            <person name="Heimerl T."/>
            <person name="Brune A."/>
        </authorList>
    </citation>
    <scope>NUCLEOTIDE SEQUENCE [LARGE SCALE GENOMIC DNA]</scope>
    <source>
        <strain evidence="9 10">Ho45</strain>
    </source>
</reference>
<dbReference type="InterPro" id="IPR003444">
    <property type="entry name" value="MraZ"/>
</dbReference>
<keyword evidence="6 7" id="KW-0804">Transcription</keyword>
<evidence type="ECO:0000256" key="7">
    <source>
        <dbReference type="HAMAP-Rule" id="MF_01008"/>
    </source>
</evidence>
<dbReference type="InterPro" id="IPR035642">
    <property type="entry name" value="MraZ_N"/>
</dbReference>
<dbReference type="SUPFAM" id="SSF89447">
    <property type="entry name" value="AbrB/MazE/MraZ-like"/>
    <property type="match status" value="1"/>
</dbReference>
<dbReference type="InterPro" id="IPR035644">
    <property type="entry name" value="MraZ_C"/>
</dbReference>
<comment type="similarity">
    <text evidence="7">Belongs to the MraZ family.</text>
</comment>
<dbReference type="InterPro" id="IPR037914">
    <property type="entry name" value="SpoVT-AbrB_sf"/>
</dbReference>
<keyword evidence="2 7" id="KW-0963">Cytoplasm</keyword>
<keyword evidence="10" id="KW-1185">Reference proteome</keyword>
<sequence length="152" mass="16655">MTPQGTAVYSGEYRHALDDKNRLTIPSPWRTPAAIGVSFLAVPQHDDEGNRFIAVLTPAKVASIHAKSDQIPISNVKGRQALARFFSKSKDFSYDKQGRAAISPDHCEHAGITRDAVLVGSMDNFFIYSPETWARISKPEADDNSVLAQLGI</sequence>
<organism evidence="9 10">
    <name type="scientific">Ereboglobus luteus</name>
    <dbReference type="NCBI Taxonomy" id="1796921"/>
    <lineage>
        <taxon>Bacteria</taxon>
        <taxon>Pseudomonadati</taxon>
        <taxon>Verrucomicrobiota</taxon>
        <taxon>Opitutia</taxon>
        <taxon>Opitutales</taxon>
        <taxon>Opitutaceae</taxon>
        <taxon>Ereboglobus</taxon>
    </lineage>
</organism>
<dbReference type="InterPro" id="IPR038619">
    <property type="entry name" value="MraZ_sf"/>
</dbReference>
<evidence type="ECO:0000256" key="4">
    <source>
        <dbReference type="ARBA" id="ARBA00023015"/>
    </source>
</evidence>
<dbReference type="AlphaFoldDB" id="A0A2U8DZC5"/>
<comment type="subunit">
    <text evidence="7">Forms oligomers.</text>
</comment>
<feature type="domain" description="SpoVT-AbrB" evidence="8">
    <location>
        <begin position="89"/>
        <end position="132"/>
    </location>
</feature>
<dbReference type="InterPro" id="IPR007159">
    <property type="entry name" value="SpoVT-AbrB_dom"/>
</dbReference>